<feature type="transmembrane region" description="Helical" evidence="2">
    <location>
        <begin position="41"/>
        <end position="64"/>
    </location>
</feature>
<reference evidence="3" key="1">
    <citation type="submission" date="2021-05" db="EMBL/GenBank/DDBJ databases">
        <authorList>
            <person name="Alioto T."/>
            <person name="Alioto T."/>
            <person name="Gomez Garrido J."/>
        </authorList>
    </citation>
    <scope>NUCLEOTIDE SEQUENCE</scope>
</reference>
<feature type="region of interest" description="Disordered" evidence="1">
    <location>
        <begin position="12"/>
        <end position="32"/>
    </location>
</feature>
<sequence>MQIFPSHFLKTGLQHPKNRQPRRQNNNNIQSVSDRSASPRLIAYICLNFSSAFFFLFFSSRNYISISTSNDRRMPARFFAAILGTASFPDPIRTIISVHTPFGHAPWATPPPVLLPRRPNAFKFHFRGTN</sequence>
<accession>A0A8D8CVI7</accession>
<evidence type="ECO:0000313" key="3">
    <source>
        <dbReference type="EMBL" id="CAG6501155.1"/>
    </source>
</evidence>
<proteinExistence type="predicted"/>
<keyword evidence="2" id="KW-0472">Membrane</keyword>
<dbReference type="AlphaFoldDB" id="A0A8D8CVI7"/>
<protein>
    <submittedName>
        <fullName evidence="3">(northern house mosquito) hypothetical protein</fullName>
    </submittedName>
</protein>
<keyword evidence="2" id="KW-0812">Transmembrane</keyword>
<evidence type="ECO:0000256" key="1">
    <source>
        <dbReference type="SAM" id="MobiDB-lite"/>
    </source>
</evidence>
<keyword evidence="2" id="KW-1133">Transmembrane helix</keyword>
<organism evidence="3">
    <name type="scientific">Culex pipiens</name>
    <name type="common">House mosquito</name>
    <dbReference type="NCBI Taxonomy" id="7175"/>
    <lineage>
        <taxon>Eukaryota</taxon>
        <taxon>Metazoa</taxon>
        <taxon>Ecdysozoa</taxon>
        <taxon>Arthropoda</taxon>
        <taxon>Hexapoda</taxon>
        <taxon>Insecta</taxon>
        <taxon>Pterygota</taxon>
        <taxon>Neoptera</taxon>
        <taxon>Endopterygota</taxon>
        <taxon>Diptera</taxon>
        <taxon>Nematocera</taxon>
        <taxon>Culicoidea</taxon>
        <taxon>Culicidae</taxon>
        <taxon>Culicinae</taxon>
        <taxon>Culicini</taxon>
        <taxon>Culex</taxon>
        <taxon>Culex</taxon>
    </lineage>
</organism>
<dbReference type="EMBL" id="HBUE01141892">
    <property type="protein sequence ID" value="CAG6501155.1"/>
    <property type="molecule type" value="Transcribed_RNA"/>
</dbReference>
<evidence type="ECO:0000256" key="2">
    <source>
        <dbReference type="SAM" id="Phobius"/>
    </source>
</evidence>
<name>A0A8D8CVI7_CULPI</name>